<name>A0ABW6PIJ3_9NOCA</name>
<protein>
    <submittedName>
        <fullName evidence="1">HPr family phosphocarrier protein</fullName>
    </submittedName>
</protein>
<proteinExistence type="predicted"/>
<dbReference type="Proteomes" id="UP001601444">
    <property type="component" value="Unassembled WGS sequence"/>
</dbReference>
<accession>A0ABW6PIJ3</accession>
<dbReference type="EMBL" id="JBIAMX010000002">
    <property type="protein sequence ID" value="MFF0542160.1"/>
    <property type="molecule type" value="Genomic_DNA"/>
</dbReference>
<comment type="caution">
    <text evidence="1">The sequence shown here is derived from an EMBL/GenBank/DDBJ whole genome shotgun (WGS) entry which is preliminary data.</text>
</comment>
<reference evidence="1 2" key="1">
    <citation type="submission" date="2024-10" db="EMBL/GenBank/DDBJ databases">
        <title>The Natural Products Discovery Center: Release of the First 8490 Sequenced Strains for Exploring Actinobacteria Biosynthetic Diversity.</title>
        <authorList>
            <person name="Kalkreuter E."/>
            <person name="Kautsar S.A."/>
            <person name="Yang D."/>
            <person name="Bader C.D."/>
            <person name="Teijaro C.N."/>
            <person name="Fluegel L."/>
            <person name="Davis C.M."/>
            <person name="Simpson J.R."/>
            <person name="Lauterbach L."/>
            <person name="Steele A.D."/>
            <person name="Gui C."/>
            <person name="Meng S."/>
            <person name="Li G."/>
            <person name="Viehrig K."/>
            <person name="Ye F."/>
            <person name="Su P."/>
            <person name="Kiefer A.F."/>
            <person name="Nichols A."/>
            <person name="Cepeda A.J."/>
            <person name="Yan W."/>
            <person name="Fan B."/>
            <person name="Jiang Y."/>
            <person name="Adhikari A."/>
            <person name="Zheng C.-J."/>
            <person name="Schuster L."/>
            <person name="Cowan T.M."/>
            <person name="Smanski M.J."/>
            <person name="Chevrette M.G."/>
            <person name="De Carvalho L.P.S."/>
            <person name="Shen B."/>
        </authorList>
    </citation>
    <scope>NUCLEOTIDE SEQUENCE [LARGE SCALE GENOMIC DNA]</scope>
    <source>
        <strain evidence="1 2">NPDC004045</strain>
    </source>
</reference>
<keyword evidence="2" id="KW-1185">Reference proteome</keyword>
<dbReference type="RefSeq" id="WP_387699156.1">
    <property type="nucleotide sequence ID" value="NZ_JBIAMX010000002.1"/>
</dbReference>
<organism evidence="1 2">
    <name type="scientific">Nocardia thailandica</name>
    <dbReference type="NCBI Taxonomy" id="257275"/>
    <lineage>
        <taxon>Bacteria</taxon>
        <taxon>Bacillati</taxon>
        <taxon>Actinomycetota</taxon>
        <taxon>Actinomycetes</taxon>
        <taxon>Mycobacteriales</taxon>
        <taxon>Nocardiaceae</taxon>
        <taxon>Nocardia</taxon>
    </lineage>
</organism>
<evidence type="ECO:0000313" key="1">
    <source>
        <dbReference type="EMBL" id="MFF0542160.1"/>
    </source>
</evidence>
<sequence length="92" mass="9390">MYVEVVTAAGPLTADTVEELLAVGGRYTSRVTLTVGDRTVQLPVLGVCGDELGVTAGTAITVEADRGHRPADAEDRAALAEVVAVLARRAGG</sequence>
<evidence type="ECO:0000313" key="2">
    <source>
        <dbReference type="Proteomes" id="UP001601444"/>
    </source>
</evidence>
<gene>
    <name evidence="1" type="ORF">ACFYTF_04930</name>
</gene>